<name>A0A6J5QTZ1_9CAUD</name>
<proteinExistence type="predicted"/>
<evidence type="ECO:0000313" key="1">
    <source>
        <dbReference type="EMBL" id="CAB4184378.1"/>
    </source>
</evidence>
<protein>
    <submittedName>
        <fullName evidence="1">Uncharacterized protein</fullName>
    </submittedName>
</protein>
<sequence>MNPFLGRPVGNGVAASFATSTSRNADAAPNICRGNCFRFTSVRTPDGDIPSRRAASATVSQNPFGAGSIFFMPPVIPRDHARGKLDRRDPSRVGFLDRPTNVQRRGLRFSWGD</sequence>
<accession>A0A6J5QTZ1</accession>
<organism evidence="1">
    <name type="scientific">uncultured Caudovirales phage</name>
    <dbReference type="NCBI Taxonomy" id="2100421"/>
    <lineage>
        <taxon>Viruses</taxon>
        <taxon>Duplodnaviria</taxon>
        <taxon>Heunggongvirae</taxon>
        <taxon>Uroviricota</taxon>
        <taxon>Caudoviricetes</taxon>
        <taxon>Peduoviridae</taxon>
        <taxon>Maltschvirus</taxon>
        <taxon>Maltschvirus maltsch</taxon>
    </lineage>
</organism>
<gene>
    <name evidence="1" type="ORF">UFOVP1124_2</name>
</gene>
<reference evidence="1" key="1">
    <citation type="submission" date="2020-05" db="EMBL/GenBank/DDBJ databases">
        <authorList>
            <person name="Chiriac C."/>
            <person name="Salcher M."/>
            <person name="Ghai R."/>
            <person name="Kavagutti S V."/>
        </authorList>
    </citation>
    <scope>NUCLEOTIDE SEQUENCE</scope>
</reference>
<dbReference type="EMBL" id="LR797064">
    <property type="protein sequence ID" value="CAB4184378.1"/>
    <property type="molecule type" value="Genomic_DNA"/>
</dbReference>